<name>A0ABU9G9Y6_COBMA</name>
<reference evidence="6 7" key="1">
    <citation type="submission" date="2024-02" db="EMBL/GenBank/DDBJ databases">
        <title>Bacteria isolated from the canopy kelp, Nereocystis luetkeana.</title>
        <authorList>
            <person name="Pfister C.A."/>
            <person name="Younker I.T."/>
            <person name="Light S.H."/>
        </authorList>
    </citation>
    <scope>NUCLEOTIDE SEQUENCE [LARGE SCALE GENOMIC DNA]</scope>
    <source>
        <strain evidence="6 7">TI.5.07</strain>
    </source>
</reference>
<organism evidence="6 7">
    <name type="scientific">Cobetia marina</name>
    <name type="common">Deleya marina</name>
    <dbReference type="NCBI Taxonomy" id="28258"/>
    <lineage>
        <taxon>Bacteria</taxon>
        <taxon>Pseudomonadati</taxon>
        <taxon>Pseudomonadota</taxon>
        <taxon>Gammaproteobacteria</taxon>
        <taxon>Oceanospirillales</taxon>
        <taxon>Halomonadaceae</taxon>
        <taxon>Cobetia</taxon>
    </lineage>
</organism>
<dbReference type="EMBL" id="JBAKAP010000001">
    <property type="protein sequence ID" value="MEL0615274.1"/>
    <property type="molecule type" value="Genomic_DNA"/>
</dbReference>
<feature type="coiled-coil region" evidence="4">
    <location>
        <begin position="105"/>
        <end position="132"/>
    </location>
</feature>
<evidence type="ECO:0000256" key="2">
    <source>
        <dbReference type="ARBA" id="ARBA00023125"/>
    </source>
</evidence>
<keyword evidence="7" id="KW-1185">Reference proteome</keyword>
<protein>
    <submittedName>
        <fullName evidence="6">MerR family DNA-binding protein</fullName>
    </submittedName>
</protein>
<dbReference type="PROSITE" id="PS50937">
    <property type="entry name" value="HTH_MERR_2"/>
    <property type="match status" value="1"/>
</dbReference>
<keyword evidence="1" id="KW-0805">Transcription regulation</keyword>
<evidence type="ECO:0000259" key="5">
    <source>
        <dbReference type="PROSITE" id="PS50937"/>
    </source>
</evidence>
<sequence length="155" mass="17198">MTARESAREGTAHPSSHGEAAMSIGQLASASDVQAVTIRYYEKQGLLSPTRRAANGYREYGSTQLRRLTFIRRCRRLGFSLDDIRALLGLADQQALPCHQVDARIEAQLAEVQQRQRDLAAMEEELQRLTHCCAGGVIAQCRIVERLSAVAETEE</sequence>
<keyword evidence="2 6" id="KW-0238">DNA-binding</keyword>
<dbReference type="Pfam" id="PF09278">
    <property type="entry name" value="MerR-DNA-bind"/>
    <property type="match status" value="1"/>
</dbReference>
<feature type="domain" description="HTH merR-type" evidence="5">
    <location>
        <begin position="21"/>
        <end position="90"/>
    </location>
</feature>
<evidence type="ECO:0000256" key="3">
    <source>
        <dbReference type="ARBA" id="ARBA00023163"/>
    </source>
</evidence>
<dbReference type="PRINTS" id="PR00040">
    <property type="entry name" value="HTHMERR"/>
</dbReference>
<dbReference type="SMART" id="SM00422">
    <property type="entry name" value="HTH_MERR"/>
    <property type="match status" value="1"/>
</dbReference>
<accession>A0ABU9G9Y6</accession>
<dbReference type="PANTHER" id="PTHR30204">
    <property type="entry name" value="REDOX-CYCLING DRUG-SENSING TRANSCRIPTIONAL ACTIVATOR SOXR"/>
    <property type="match status" value="1"/>
</dbReference>
<dbReference type="PANTHER" id="PTHR30204:SF94">
    <property type="entry name" value="HEAVY METAL-DEPENDENT TRANSCRIPTIONAL REGULATOR HI_0293-RELATED"/>
    <property type="match status" value="1"/>
</dbReference>
<dbReference type="SUPFAM" id="SSF46955">
    <property type="entry name" value="Putative DNA-binding domain"/>
    <property type="match status" value="1"/>
</dbReference>
<dbReference type="Pfam" id="PF00376">
    <property type="entry name" value="MerR"/>
    <property type="match status" value="1"/>
</dbReference>
<dbReference type="InterPro" id="IPR009061">
    <property type="entry name" value="DNA-bd_dom_put_sf"/>
</dbReference>
<evidence type="ECO:0000313" key="7">
    <source>
        <dbReference type="Proteomes" id="UP001378242"/>
    </source>
</evidence>
<dbReference type="RefSeq" id="WP_255303185.1">
    <property type="nucleotide sequence ID" value="NZ_JBAKAP010000001.1"/>
</dbReference>
<comment type="caution">
    <text evidence="6">The sequence shown here is derived from an EMBL/GenBank/DDBJ whole genome shotgun (WGS) entry which is preliminary data.</text>
</comment>
<dbReference type="Gene3D" id="1.10.1660.10">
    <property type="match status" value="1"/>
</dbReference>
<evidence type="ECO:0000256" key="1">
    <source>
        <dbReference type="ARBA" id="ARBA00023015"/>
    </source>
</evidence>
<evidence type="ECO:0000313" key="6">
    <source>
        <dbReference type="EMBL" id="MEL0615274.1"/>
    </source>
</evidence>
<dbReference type="GO" id="GO:0003677">
    <property type="term" value="F:DNA binding"/>
    <property type="evidence" value="ECO:0007669"/>
    <property type="project" value="UniProtKB-KW"/>
</dbReference>
<dbReference type="InterPro" id="IPR000551">
    <property type="entry name" value="MerR-type_HTH_dom"/>
</dbReference>
<keyword evidence="3" id="KW-0804">Transcription</keyword>
<gene>
    <name evidence="6" type="ORF">V6243_00415</name>
</gene>
<dbReference type="InterPro" id="IPR015358">
    <property type="entry name" value="Tscrpt_reg_MerR_DNA-bd"/>
</dbReference>
<keyword evidence="4" id="KW-0175">Coiled coil</keyword>
<dbReference type="Proteomes" id="UP001378242">
    <property type="component" value="Unassembled WGS sequence"/>
</dbReference>
<evidence type="ECO:0000256" key="4">
    <source>
        <dbReference type="SAM" id="Coils"/>
    </source>
</evidence>
<dbReference type="InterPro" id="IPR047057">
    <property type="entry name" value="MerR_fam"/>
</dbReference>
<proteinExistence type="predicted"/>